<dbReference type="EMBL" id="LJDB01000025">
    <property type="protein sequence ID" value="ONI41932.1"/>
    <property type="molecule type" value="Genomic_DNA"/>
</dbReference>
<dbReference type="Proteomes" id="UP000188605">
    <property type="component" value="Unassembled WGS sequence"/>
</dbReference>
<reference evidence="1" key="1">
    <citation type="submission" date="2016-08" db="EMBL/GenBank/DDBJ databases">
        <authorList>
            <person name="Ngugi D.K."/>
            <person name="Miyake S."/>
            <person name="Stingl U."/>
        </authorList>
    </citation>
    <scope>NUCLEOTIDE SEQUENCE</scope>
    <source>
        <strain evidence="1">SCG-B11WGA-EpuloA1</strain>
    </source>
</reference>
<proteinExistence type="predicted"/>
<organism evidence="1 2">
    <name type="scientific">Candidatus Epulonipiscium fishelsonii</name>
    <dbReference type="NCBI Taxonomy" id="77094"/>
    <lineage>
        <taxon>Bacteria</taxon>
        <taxon>Bacillati</taxon>
        <taxon>Bacillota</taxon>
        <taxon>Clostridia</taxon>
        <taxon>Lachnospirales</taxon>
        <taxon>Lachnospiraceae</taxon>
        <taxon>Candidatus Epulonipiscium</taxon>
    </lineage>
</organism>
<evidence type="ECO:0000313" key="2">
    <source>
        <dbReference type="Proteomes" id="UP000188605"/>
    </source>
</evidence>
<comment type="caution">
    <text evidence="1">The sequence shown here is derived from an EMBL/GenBank/DDBJ whole genome shotgun (WGS) entry which is preliminary data.</text>
</comment>
<gene>
    <name evidence="1" type="ORF">AN396_02730</name>
</gene>
<name>A0ACC8XEX3_9FIRM</name>
<protein>
    <submittedName>
        <fullName evidence="1">Uncharacterized protein</fullName>
    </submittedName>
</protein>
<accession>A0ACC8XEX3</accession>
<sequence>MNKENFQKIINDNWDSHVKRYQKYISQPSVSNTGHGVRDMAHLLVEDFKELGCQEAKLYETAGWPVVYASLDVGAPKTILMYGMYDVQPVDGEIWRSHPFEANIIDDEEYGKIIVGRGARNQKGPLAAVVNAIKTILDAEGTLPVNIKFLVEGEEEMGSRHLPGVVEELLDEINACDCIFFHAFQASATEKKVKQYLGTKGITEIQIKFKGGDWGGPAERHIHAEYAIWVNNPIWELIKAFGTIKDKDDKILIEGFYDDVVGEIEGDAEVFDRLLSVWSAETWKKEYGVRKFKNNMEVRAALENYTFMPELNIDGIIGGYTGEGLKTLLPHDVTVKMDLRTVPNMDVEKTVGQIKAHFEKLGVMDRMEFSYTNAYGYCRTKQSDPAIQAMFAAQEEMGYTVQPWPCLAGSAPLGMFQKYTDIPIVTGGLGHAALPHSPNEFAVVETLKESEMCCILFIYKFAELE</sequence>
<keyword evidence="2" id="KW-1185">Reference proteome</keyword>
<evidence type="ECO:0000313" key="1">
    <source>
        <dbReference type="EMBL" id="ONI41932.1"/>
    </source>
</evidence>